<keyword evidence="1" id="KW-1133">Transmembrane helix</keyword>
<dbReference type="AlphaFoldDB" id="A0A0B5AHM9"/>
<evidence type="ECO:0000313" key="3">
    <source>
        <dbReference type="Proteomes" id="UP000031449"/>
    </source>
</evidence>
<gene>
    <name evidence="2" type="ORF">JMA_05730</name>
</gene>
<sequence>MSKNKFPDRLNWPDQSEFTSEDRNAVWDKIKHGEKKRTVKWLPYSLSAVAAAAAIFLIVQITGVEEQAPVDQPEEIDKNEESIEENVKPVEEQDIDMRDFEVGDELNGWTVTDIYSSEENDGYSYVKFDKTIDMTGVIQPYSEDASWPVFVPNSNENEIFPIDLDESQLRMQRRLNFYENYFEFEGTSDENIELRFSGIYINFDRETGKHNSEALLEVPIGPPYLQFDERSIEEKPLFDGVTNSLEIADKIINNEILPHELTPSEIVTILDVIGYYNQEIFFATEALHETYQLVGEKISPTGNGLPEEASVIEVTLSEDQIYIGMVNDGHQIIELFRFQKQENMWKITYLHEE</sequence>
<protein>
    <submittedName>
        <fullName evidence="2">Uncharacterized protein</fullName>
    </submittedName>
</protein>
<dbReference type="BioCyc" id="JESP1508404:G14D9-9790-MONOMER"/>
<keyword evidence="1" id="KW-0472">Membrane</keyword>
<evidence type="ECO:0000313" key="2">
    <source>
        <dbReference type="EMBL" id="AJD89890.1"/>
    </source>
</evidence>
<feature type="transmembrane region" description="Helical" evidence="1">
    <location>
        <begin position="41"/>
        <end position="59"/>
    </location>
</feature>
<proteinExistence type="predicted"/>
<dbReference type="STRING" id="1508404.JMA_05730"/>
<accession>A0A0B5AHM9</accession>
<keyword evidence="3" id="KW-1185">Reference proteome</keyword>
<dbReference type="EMBL" id="CP009416">
    <property type="protein sequence ID" value="AJD89890.1"/>
    <property type="molecule type" value="Genomic_DNA"/>
</dbReference>
<dbReference type="Proteomes" id="UP000031449">
    <property type="component" value="Chromosome"/>
</dbReference>
<organism evidence="2 3">
    <name type="scientific">Jeotgalibacillus malaysiensis</name>
    <dbReference type="NCBI Taxonomy" id="1508404"/>
    <lineage>
        <taxon>Bacteria</taxon>
        <taxon>Bacillati</taxon>
        <taxon>Bacillota</taxon>
        <taxon>Bacilli</taxon>
        <taxon>Bacillales</taxon>
        <taxon>Caryophanaceae</taxon>
        <taxon>Jeotgalibacillus</taxon>
    </lineage>
</organism>
<name>A0A0B5AHM9_9BACL</name>
<dbReference type="KEGG" id="jeo:JMA_05730"/>
<reference evidence="2 3" key="1">
    <citation type="submission" date="2014-08" db="EMBL/GenBank/DDBJ databases">
        <title>Complete genome of a marine bacteria Jeotgalibacillus malaysiensis.</title>
        <authorList>
            <person name="Yaakop A.S."/>
            <person name="Chan K.-G."/>
            <person name="Goh K.M."/>
        </authorList>
    </citation>
    <scope>NUCLEOTIDE SEQUENCE [LARGE SCALE GENOMIC DNA]</scope>
    <source>
        <strain evidence="2 3">D5</strain>
    </source>
</reference>
<evidence type="ECO:0000256" key="1">
    <source>
        <dbReference type="SAM" id="Phobius"/>
    </source>
</evidence>
<keyword evidence="1" id="KW-0812">Transmembrane</keyword>
<dbReference type="HOGENOM" id="CLU_784765_0_0_9"/>
<dbReference type="OrthoDB" id="2448536at2"/>